<dbReference type="GO" id="GO:0016787">
    <property type="term" value="F:hydrolase activity"/>
    <property type="evidence" value="ECO:0007669"/>
    <property type="project" value="UniProtKB-KW"/>
</dbReference>
<gene>
    <name evidence="5" type="ORF">QN277_001474</name>
</gene>
<dbReference type="AlphaFoldDB" id="A0AAE1TH37"/>
<evidence type="ECO:0000256" key="1">
    <source>
        <dbReference type="ARBA" id="ARBA00010515"/>
    </source>
</evidence>
<dbReference type="PANTHER" id="PTHR23024">
    <property type="entry name" value="ARYLACETAMIDE DEACETYLASE"/>
    <property type="match status" value="1"/>
</dbReference>
<accession>A0AAE1TH37</accession>
<name>A0AAE1TH37_9FABA</name>
<dbReference type="Pfam" id="PF07859">
    <property type="entry name" value="Abhydrolase_3"/>
    <property type="match status" value="1"/>
</dbReference>
<dbReference type="PANTHER" id="PTHR23024:SF467">
    <property type="entry name" value="CARBOXYLESTERASE 12-RELATED"/>
    <property type="match status" value="1"/>
</dbReference>
<feature type="active site" evidence="3">
    <location>
        <position position="165"/>
    </location>
</feature>
<keyword evidence="6" id="KW-1185">Reference proteome</keyword>
<dbReference type="InterPro" id="IPR029058">
    <property type="entry name" value="AB_hydrolase_fold"/>
</dbReference>
<evidence type="ECO:0000313" key="6">
    <source>
        <dbReference type="Proteomes" id="UP001293593"/>
    </source>
</evidence>
<dbReference type="EMBL" id="JAWXYG010000001">
    <property type="protein sequence ID" value="KAK4284676.1"/>
    <property type="molecule type" value="Genomic_DNA"/>
</dbReference>
<dbReference type="PROSITE" id="PS01174">
    <property type="entry name" value="LIPASE_GDXG_SER"/>
    <property type="match status" value="1"/>
</dbReference>
<organism evidence="5 6">
    <name type="scientific">Acacia crassicarpa</name>
    <name type="common">northern wattle</name>
    <dbReference type="NCBI Taxonomy" id="499986"/>
    <lineage>
        <taxon>Eukaryota</taxon>
        <taxon>Viridiplantae</taxon>
        <taxon>Streptophyta</taxon>
        <taxon>Embryophyta</taxon>
        <taxon>Tracheophyta</taxon>
        <taxon>Spermatophyta</taxon>
        <taxon>Magnoliopsida</taxon>
        <taxon>eudicotyledons</taxon>
        <taxon>Gunneridae</taxon>
        <taxon>Pentapetalae</taxon>
        <taxon>rosids</taxon>
        <taxon>fabids</taxon>
        <taxon>Fabales</taxon>
        <taxon>Fabaceae</taxon>
        <taxon>Caesalpinioideae</taxon>
        <taxon>mimosoid clade</taxon>
        <taxon>Acacieae</taxon>
        <taxon>Acacia</taxon>
    </lineage>
</organism>
<dbReference type="SUPFAM" id="SSF53474">
    <property type="entry name" value="alpha/beta-Hydrolases"/>
    <property type="match status" value="1"/>
</dbReference>
<evidence type="ECO:0000256" key="2">
    <source>
        <dbReference type="ARBA" id="ARBA00022801"/>
    </source>
</evidence>
<comment type="similarity">
    <text evidence="1">Belongs to the 'GDXG' lipolytic enzyme family.</text>
</comment>
<reference evidence="5" key="1">
    <citation type="submission" date="2023-10" db="EMBL/GenBank/DDBJ databases">
        <title>Chromosome-level genome of the transformable northern wattle, Acacia crassicarpa.</title>
        <authorList>
            <person name="Massaro I."/>
            <person name="Sinha N.R."/>
            <person name="Poethig S."/>
            <person name="Leichty A.R."/>
        </authorList>
    </citation>
    <scope>NUCLEOTIDE SEQUENCE</scope>
    <source>
        <strain evidence="5">Acra3RX</strain>
        <tissue evidence="5">Leaf</tissue>
    </source>
</reference>
<evidence type="ECO:0000256" key="3">
    <source>
        <dbReference type="PROSITE-ProRule" id="PRU10038"/>
    </source>
</evidence>
<dbReference type="InterPro" id="IPR050466">
    <property type="entry name" value="Carboxylest/Gibb_receptor"/>
</dbReference>
<comment type="caution">
    <text evidence="5">The sequence shown here is derived from an EMBL/GenBank/DDBJ whole genome shotgun (WGS) entry which is preliminary data.</text>
</comment>
<dbReference type="InterPro" id="IPR033140">
    <property type="entry name" value="Lipase_GDXG_put_SER_AS"/>
</dbReference>
<feature type="domain" description="Alpha/beta hydrolase fold-3" evidence="4">
    <location>
        <begin position="77"/>
        <end position="295"/>
    </location>
</feature>
<dbReference type="PROSITE" id="PS01173">
    <property type="entry name" value="LIPASE_GDXG_HIS"/>
    <property type="match status" value="1"/>
</dbReference>
<dbReference type="Proteomes" id="UP001293593">
    <property type="component" value="Unassembled WGS sequence"/>
</dbReference>
<proteinExistence type="inferred from homology"/>
<evidence type="ECO:0000313" key="5">
    <source>
        <dbReference type="EMBL" id="KAK4284676.1"/>
    </source>
</evidence>
<evidence type="ECO:0000259" key="4">
    <source>
        <dbReference type="Pfam" id="PF07859"/>
    </source>
</evidence>
<keyword evidence="2" id="KW-0378">Hydrolase</keyword>
<dbReference type="InterPro" id="IPR013094">
    <property type="entry name" value="AB_hydrolase_3"/>
</dbReference>
<sequence length="318" mass="35453">MDSNNNQVAHTLFYPRLLVYKDGRVERFTGTDFTPPSLDDPKTNVRSHDVVISQEAPISARLFAPKIIHPHQKLPLLLYFHGGGFVAESPFTARYHNHVNSLVSAANVVAVSVHYRRAPEHPVPAAFEDSWTSLKWVASHSGGNGSDDLLNRHADLEKIFLAGDSAGANIAHNLAIRVGTRGLPGPNLEGIILVHPYFWGSKPLKSEKIEASVRSLVDSRWRFVCPTTDGSDDPLMNPARDPNLGRLRCRKILVCVAEKDKFKERGLYYKEVVEKSDWKGVVEVVEAKDEDHVFHLLNPTCDNAMAMLNTIVSFMNQS</sequence>
<dbReference type="Gene3D" id="3.40.50.1820">
    <property type="entry name" value="alpha/beta hydrolase"/>
    <property type="match status" value="1"/>
</dbReference>
<dbReference type="InterPro" id="IPR002168">
    <property type="entry name" value="Lipase_GDXG_HIS_AS"/>
</dbReference>
<protein>
    <recommendedName>
        <fullName evidence="4">Alpha/beta hydrolase fold-3 domain-containing protein</fullName>
    </recommendedName>
</protein>